<protein>
    <submittedName>
        <fullName evidence="1">Uncharacterized protein</fullName>
    </submittedName>
</protein>
<name>X1GLE6_9ZZZZ</name>
<accession>X1GLE6</accession>
<dbReference type="AlphaFoldDB" id="X1GLE6"/>
<gene>
    <name evidence="1" type="ORF">S03H2_36700</name>
</gene>
<organism evidence="1">
    <name type="scientific">marine sediment metagenome</name>
    <dbReference type="NCBI Taxonomy" id="412755"/>
    <lineage>
        <taxon>unclassified sequences</taxon>
        <taxon>metagenomes</taxon>
        <taxon>ecological metagenomes</taxon>
    </lineage>
</organism>
<reference evidence="1" key="1">
    <citation type="journal article" date="2014" name="Front. Microbiol.">
        <title>High frequency of phylogenetically diverse reductive dehalogenase-homologous genes in deep subseafloor sedimentary metagenomes.</title>
        <authorList>
            <person name="Kawai M."/>
            <person name="Futagami T."/>
            <person name="Toyoda A."/>
            <person name="Takaki Y."/>
            <person name="Nishi S."/>
            <person name="Hori S."/>
            <person name="Arai W."/>
            <person name="Tsubouchi T."/>
            <person name="Morono Y."/>
            <person name="Uchiyama I."/>
            <person name="Ito T."/>
            <person name="Fujiyama A."/>
            <person name="Inagaki F."/>
            <person name="Takami H."/>
        </authorList>
    </citation>
    <scope>NUCLEOTIDE SEQUENCE</scope>
    <source>
        <strain evidence="1">Expedition CK06-06</strain>
    </source>
</reference>
<sequence length="42" mass="4734">LGVAMVMHGYATNGKYKSGPFGTPGKWIYQREKTWVTCHKGF</sequence>
<comment type="caution">
    <text evidence="1">The sequence shown here is derived from an EMBL/GenBank/DDBJ whole genome shotgun (WGS) entry which is preliminary data.</text>
</comment>
<feature type="non-terminal residue" evidence="1">
    <location>
        <position position="1"/>
    </location>
</feature>
<proteinExistence type="predicted"/>
<evidence type="ECO:0000313" key="1">
    <source>
        <dbReference type="EMBL" id="GAH57977.1"/>
    </source>
</evidence>
<dbReference type="EMBL" id="BARU01022538">
    <property type="protein sequence ID" value="GAH57977.1"/>
    <property type="molecule type" value="Genomic_DNA"/>
</dbReference>